<evidence type="ECO:0000256" key="3">
    <source>
        <dbReference type="ARBA" id="ARBA00022777"/>
    </source>
</evidence>
<dbReference type="Proteomes" id="UP000094472">
    <property type="component" value="Unassembled WGS sequence"/>
</dbReference>
<evidence type="ECO:0000313" key="7">
    <source>
        <dbReference type="EMBL" id="ODR97374.1"/>
    </source>
</evidence>
<dbReference type="InterPro" id="IPR000719">
    <property type="entry name" value="Prot_kinase_dom"/>
</dbReference>
<name>A0A1E3VV10_9HYPH</name>
<gene>
    <name evidence="7" type="ORF">AUC69_12220</name>
</gene>
<dbReference type="AlphaFoldDB" id="A0A1E3VV10"/>
<dbReference type="PANTHER" id="PTHR43289:SF6">
    <property type="entry name" value="SERINE_THREONINE-PROTEIN KINASE NEKL-3"/>
    <property type="match status" value="1"/>
</dbReference>
<dbReference type="STRING" id="1774969.AUC69_12220"/>
<dbReference type="GO" id="GO:0005524">
    <property type="term" value="F:ATP binding"/>
    <property type="evidence" value="ECO:0007669"/>
    <property type="project" value="UniProtKB-UniRule"/>
</dbReference>
<dbReference type="GO" id="GO:0004674">
    <property type="term" value="F:protein serine/threonine kinase activity"/>
    <property type="evidence" value="ECO:0007669"/>
    <property type="project" value="TreeGrafter"/>
</dbReference>
<comment type="caution">
    <text evidence="7">The sequence shown here is derived from an EMBL/GenBank/DDBJ whole genome shotgun (WGS) entry which is preliminary data.</text>
</comment>
<dbReference type="InterPro" id="IPR008271">
    <property type="entry name" value="Ser/Thr_kinase_AS"/>
</dbReference>
<feature type="binding site" evidence="5">
    <location>
        <position position="171"/>
    </location>
    <ligand>
        <name>ATP</name>
        <dbReference type="ChEBI" id="CHEBI:30616"/>
    </ligand>
</feature>
<dbReference type="CDD" id="cd14014">
    <property type="entry name" value="STKc_PknB_like"/>
    <property type="match status" value="1"/>
</dbReference>
<dbReference type="OrthoDB" id="9801841at2"/>
<evidence type="ECO:0000256" key="2">
    <source>
        <dbReference type="ARBA" id="ARBA00022741"/>
    </source>
</evidence>
<keyword evidence="3" id="KW-0418">Kinase</keyword>
<dbReference type="Pfam" id="PF00069">
    <property type="entry name" value="Pkinase"/>
    <property type="match status" value="1"/>
</dbReference>
<evidence type="ECO:0000256" key="5">
    <source>
        <dbReference type="PROSITE-ProRule" id="PRU10141"/>
    </source>
</evidence>
<dbReference type="PROSITE" id="PS00107">
    <property type="entry name" value="PROTEIN_KINASE_ATP"/>
    <property type="match status" value="1"/>
</dbReference>
<dbReference type="SUPFAM" id="SSF56112">
    <property type="entry name" value="Protein kinase-like (PK-like)"/>
    <property type="match status" value="1"/>
</dbReference>
<evidence type="ECO:0000313" key="8">
    <source>
        <dbReference type="Proteomes" id="UP000094472"/>
    </source>
</evidence>
<sequence>MRRFDEAERALLDAEALLPAKDSAFEHAEFIQAVTELQEVKGGPPAVKSLEHLISEYDEQNLVVREAVARRALASALFQLDENDRARDVLAQGLRKALRNNLVEVADDIRADMLKSAGADHLEELAEAIDLIGGGTALERRFIRVCPLGKGGMGDVCRAIDLGDGRHVALKTIDLRGHAPDQRQAVINTIKTEYAAAGSLDDPRFARVLDLRMAPGGALYIVQRFVAGPTLREVYESGATPQRLLALLAGTADALAVLHARGIVHRDLKPENVIVARDGRGGEMPVLIDLGIALVAGRPDALKHFGTAPYVAPEQAAGAAVDARADIYALGQMIAEIWGGELPAHYRIGKLWKRNAPGGMPHEIAELVRRMLLPDPARRLSDLKAIAEMLRAQAR</sequence>
<dbReference type="RefSeq" id="WP_069441926.1">
    <property type="nucleotide sequence ID" value="NZ_LPWF01000026.1"/>
</dbReference>
<protein>
    <recommendedName>
        <fullName evidence="6">Protein kinase domain-containing protein</fullName>
    </recommendedName>
</protein>
<dbReference type="PROSITE" id="PS00108">
    <property type="entry name" value="PROTEIN_KINASE_ST"/>
    <property type="match status" value="1"/>
</dbReference>
<evidence type="ECO:0000259" key="6">
    <source>
        <dbReference type="PROSITE" id="PS50011"/>
    </source>
</evidence>
<dbReference type="PANTHER" id="PTHR43289">
    <property type="entry name" value="MITOGEN-ACTIVATED PROTEIN KINASE KINASE KINASE 20-RELATED"/>
    <property type="match status" value="1"/>
</dbReference>
<dbReference type="PROSITE" id="PS50011">
    <property type="entry name" value="PROTEIN_KINASE_DOM"/>
    <property type="match status" value="1"/>
</dbReference>
<dbReference type="SMART" id="SM00220">
    <property type="entry name" value="S_TKc"/>
    <property type="match status" value="1"/>
</dbReference>
<feature type="domain" description="Protein kinase" evidence="6">
    <location>
        <begin position="142"/>
        <end position="391"/>
    </location>
</feature>
<evidence type="ECO:0000256" key="4">
    <source>
        <dbReference type="ARBA" id="ARBA00022840"/>
    </source>
</evidence>
<keyword evidence="2 5" id="KW-0547">Nucleotide-binding</keyword>
<dbReference type="InterPro" id="IPR011009">
    <property type="entry name" value="Kinase-like_dom_sf"/>
</dbReference>
<dbReference type="EMBL" id="LPWF01000026">
    <property type="protein sequence ID" value="ODR97374.1"/>
    <property type="molecule type" value="Genomic_DNA"/>
</dbReference>
<accession>A0A1E3VV10</accession>
<keyword evidence="8" id="KW-1185">Reference proteome</keyword>
<organism evidence="7 8">
    <name type="scientific">Methyloceanibacter superfactus</name>
    <dbReference type="NCBI Taxonomy" id="1774969"/>
    <lineage>
        <taxon>Bacteria</taxon>
        <taxon>Pseudomonadati</taxon>
        <taxon>Pseudomonadota</taxon>
        <taxon>Alphaproteobacteria</taxon>
        <taxon>Hyphomicrobiales</taxon>
        <taxon>Hyphomicrobiaceae</taxon>
        <taxon>Methyloceanibacter</taxon>
    </lineage>
</organism>
<dbReference type="InterPro" id="IPR017441">
    <property type="entry name" value="Protein_kinase_ATP_BS"/>
</dbReference>
<keyword evidence="4 5" id="KW-0067">ATP-binding</keyword>
<keyword evidence="1" id="KW-0808">Transferase</keyword>
<dbReference type="Gene3D" id="1.10.510.10">
    <property type="entry name" value="Transferase(Phosphotransferase) domain 1"/>
    <property type="match status" value="1"/>
</dbReference>
<dbReference type="Gene3D" id="3.30.200.20">
    <property type="entry name" value="Phosphorylase Kinase, domain 1"/>
    <property type="match status" value="1"/>
</dbReference>
<reference evidence="7 8" key="1">
    <citation type="journal article" date="2016" name="Environ. Microbiol.">
        <title>New Methyloceanibacter diversity from North Sea sediments includes methanotroph containing solely the soluble methane monooxygenase.</title>
        <authorList>
            <person name="Vekeman B."/>
            <person name="Kerckhof F.M."/>
            <person name="Cremers G."/>
            <person name="de Vos P."/>
            <person name="Vandamme P."/>
            <person name="Boon N."/>
            <person name="Op den Camp H.J."/>
            <person name="Heylen K."/>
        </authorList>
    </citation>
    <scope>NUCLEOTIDE SEQUENCE [LARGE SCALE GENOMIC DNA]</scope>
    <source>
        <strain evidence="7 8">R-67175</strain>
    </source>
</reference>
<evidence type="ECO:0000256" key="1">
    <source>
        <dbReference type="ARBA" id="ARBA00022679"/>
    </source>
</evidence>
<proteinExistence type="predicted"/>